<protein>
    <recommendedName>
        <fullName evidence="2">FAD synthase</fullName>
        <ecNumber evidence="2">2.7.7.2</ecNumber>
    </recommendedName>
</protein>
<dbReference type="InterPro" id="IPR014729">
    <property type="entry name" value="Rossmann-like_a/b/a_fold"/>
</dbReference>
<comment type="catalytic activity">
    <reaction evidence="10">
        <text>FMN + ATP + H(+) = FAD + diphosphate</text>
        <dbReference type="Rhea" id="RHEA:17237"/>
        <dbReference type="ChEBI" id="CHEBI:15378"/>
        <dbReference type="ChEBI" id="CHEBI:30616"/>
        <dbReference type="ChEBI" id="CHEBI:33019"/>
        <dbReference type="ChEBI" id="CHEBI:57692"/>
        <dbReference type="ChEBI" id="CHEBI:58210"/>
        <dbReference type="EC" id="2.7.7.2"/>
    </reaction>
</comment>
<organism evidence="12 13">
    <name type="scientific">Mesomycoplasma dispar</name>
    <dbReference type="NCBI Taxonomy" id="86660"/>
    <lineage>
        <taxon>Bacteria</taxon>
        <taxon>Bacillati</taxon>
        <taxon>Mycoplasmatota</taxon>
        <taxon>Mycoplasmoidales</taxon>
        <taxon>Metamycoplasmataceae</taxon>
        <taxon>Mesomycoplasma</taxon>
    </lineage>
</organism>
<keyword evidence="4" id="KW-0288">FMN</keyword>
<dbReference type="NCBIfam" id="NF045965">
    <property type="entry name" value="RibF_rel"/>
    <property type="match status" value="1"/>
</dbReference>
<keyword evidence="3" id="KW-0285">Flavoprotein</keyword>
<evidence type="ECO:0000256" key="10">
    <source>
        <dbReference type="ARBA" id="ARBA00049494"/>
    </source>
</evidence>
<dbReference type="GO" id="GO:0005524">
    <property type="term" value="F:ATP binding"/>
    <property type="evidence" value="ECO:0007669"/>
    <property type="project" value="UniProtKB-KW"/>
</dbReference>
<keyword evidence="12" id="KW-0418">Kinase</keyword>
<dbReference type="EC" id="2.7.7.2" evidence="2"/>
<keyword evidence="7" id="KW-0547">Nucleotide-binding</keyword>
<dbReference type="GO" id="GO:0016301">
    <property type="term" value="F:kinase activity"/>
    <property type="evidence" value="ECO:0007669"/>
    <property type="project" value="UniProtKB-KW"/>
</dbReference>
<dbReference type="RefSeq" id="WP_044635306.1">
    <property type="nucleotide sequence ID" value="NZ_CP007229.1"/>
</dbReference>
<keyword evidence="9" id="KW-0067">ATP-binding</keyword>
<dbReference type="EMBL" id="LR214971">
    <property type="protein sequence ID" value="VEU61480.1"/>
    <property type="molecule type" value="Genomic_DNA"/>
</dbReference>
<evidence type="ECO:0000256" key="8">
    <source>
        <dbReference type="ARBA" id="ARBA00022827"/>
    </source>
</evidence>
<evidence type="ECO:0000256" key="2">
    <source>
        <dbReference type="ARBA" id="ARBA00012393"/>
    </source>
</evidence>
<reference evidence="12 13" key="1">
    <citation type="submission" date="2019-01" db="EMBL/GenBank/DDBJ databases">
        <authorList>
            <consortium name="Pathogen Informatics"/>
        </authorList>
    </citation>
    <scope>NUCLEOTIDE SEQUENCE [LARGE SCALE GENOMIC DNA]</scope>
    <source>
        <strain evidence="12 13">NCTC10125</strain>
    </source>
</reference>
<evidence type="ECO:0000256" key="3">
    <source>
        <dbReference type="ARBA" id="ARBA00022630"/>
    </source>
</evidence>
<dbReference type="InterPro" id="IPR004821">
    <property type="entry name" value="Cyt_trans-like"/>
</dbReference>
<evidence type="ECO:0000256" key="1">
    <source>
        <dbReference type="ARBA" id="ARBA00004726"/>
    </source>
</evidence>
<evidence type="ECO:0000313" key="12">
    <source>
        <dbReference type="EMBL" id="VEU61480.1"/>
    </source>
</evidence>
<evidence type="ECO:0000259" key="11">
    <source>
        <dbReference type="Pfam" id="PF06574"/>
    </source>
</evidence>
<keyword evidence="6" id="KW-0548">Nucleotidyltransferase</keyword>
<sequence length="277" mass="31641">MTKVYTYPVLNFNFKNPVFVLGGFESFHLGHLELLKNATKLTDEVVVMLIKDPAKLPKNGNKIFSDLDARIQMMANSGVKNILLFDFDSEFQQLSGEGFVKIFIEYGANFFVVGQNFVFGKNANWGTEELVKLFPKTKIVEHLSDSNSKISTKNLKLFLEFGDFLNLNKLLATNFLVSIKLDQDGKFNWNENLICPAAGFYLAYFVIVEKNVKLPLILQIEFGTFTGKVHFFEKSETNSGFLEIVQQIRYIFSKQSDILKKSDIETAKNFFTKINQT</sequence>
<dbReference type="NCBIfam" id="TIGR00125">
    <property type="entry name" value="cyt_tran_rel"/>
    <property type="match status" value="1"/>
</dbReference>
<dbReference type="SUPFAM" id="SSF52374">
    <property type="entry name" value="Nucleotidylyl transferase"/>
    <property type="match status" value="1"/>
</dbReference>
<dbReference type="Pfam" id="PF06574">
    <property type="entry name" value="FAD_syn"/>
    <property type="match status" value="1"/>
</dbReference>
<dbReference type="Proteomes" id="UP000289629">
    <property type="component" value="Chromosome"/>
</dbReference>
<dbReference type="GO" id="GO:0003919">
    <property type="term" value="F:FMN adenylyltransferase activity"/>
    <property type="evidence" value="ECO:0007669"/>
    <property type="project" value="UniProtKB-EC"/>
</dbReference>
<gene>
    <name evidence="12" type="primary">ribF</name>
    <name evidence="12" type="ORF">NCTC10125_00265</name>
</gene>
<dbReference type="KEGG" id="mds:MDIS_01365"/>
<keyword evidence="5 12" id="KW-0808">Transferase</keyword>
<comment type="pathway">
    <text evidence="1">Cofactor biosynthesis; FAD biosynthesis; FAD from FMN: step 1/1.</text>
</comment>
<accession>A0AAJ5TCK1</accession>
<evidence type="ECO:0000313" key="13">
    <source>
        <dbReference type="Proteomes" id="UP000289629"/>
    </source>
</evidence>
<dbReference type="InterPro" id="IPR015864">
    <property type="entry name" value="FAD_synthase"/>
</dbReference>
<name>A0AAJ5TCK1_9BACT</name>
<dbReference type="GO" id="GO:0009231">
    <property type="term" value="P:riboflavin biosynthetic process"/>
    <property type="evidence" value="ECO:0007669"/>
    <property type="project" value="InterPro"/>
</dbReference>
<keyword evidence="8" id="KW-0274">FAD</keyword>
<evidence type="ECO:0000256" key="5">
    <source>
        <dbReference type="ARBA" id="ARBA00022679"/>
    </source>
</evidence>
<dbReference type="AlphaFoldDB" id="A0AAJ5TCK1"/>
<dbReference type="CDD" id="cd02039">
    <property type="entry name" value="cytidylyltransferase_like"/>
    <property type="match status" value="1"/>
</dbReference>
<evidence type="ECO:0000256" key="6">
    <source>
        <dbReference type="ARBA" id="ARBA00022695"/>
    </source>
</evidence>
<proteinExistence type="predicted"/>
<evidence type="ECO:0000256" key="7">
    <source>
        <dbReference type="ARBA" id="ARBA00022741"/>
    </source>
</evidence>
<feature type="domain" description="FAD synthetase" evidence="11">
    <location>
        <begin position="16"/>
        <end position="152"/>
    </location>
</feature>
<evidence type="ECO:0000256" key="9">
    <source>
        <dbReference type="ARBA" id="ARBA00022840"/>
    </source>
</evidence>
<dbReference type="NCBIfam" id="NF005518">
    <property type="entry name" value="PRK07143.1"/>
    <property type="match status" value="1"/>
</dbReference>
<evidence type="ECO:0000256" key="4">
    <source>
        <dbReference type="ARBA" id="ARBA00022643"/>
    </source>
</evidence>
<dbReference type="Gene3D" id="3.40.50.620">
    <property type="entry name" value="HUPs"/>
    <property type="match status" value="1"/>
</dbReference>